<gene>
    <name evidence="2" type="ORF">CKF48_08920</name>
</gene>
<evidence type="ECO:0000313" key="3">
    <source>
        <dbReference type="Proteomes" id="UP000215137"/>
    </source>
</evidence>
<proteinExistence type="predicted"/>
<dbReference type="EMBL" id="CP022983">
    <property type="protein sequence ID" value="ASV67440.1"/>
    <property type="molecule type" value="Genomic_DNA"/>
</dbReference>
<dbReference type="RefSeq" id="WP_095371014.1">
    <property type="nucleotide sequence ID" value="NZ_CP022983.1"/>
</dbReference>
<evidence type="ECO:0000313" key="2">
    <source>
        <dbReference type="EMBL" id="ASV67440.1"/>
    </source>
</evidence>
<sequence length="65" mass="7762">MLKNSLSFAVIFFLTGTICQLISSQPISWFENIMVSLLVFLGYLFFEWTNIPFDWNKKKHKNREE</sequence>
<accession>A0A248TH72</accession>
<name>A0A248TH72_9BACI</name>
<keyword evidence="1" id="KW-0472">Membrane</keyword>
<organism evidence="2 3">
    <name type="scientific">Cytobacillus kochii</name>
    <dbReference type="NCBI Taxonomy" id="859143"/>
    <lineage>
        <taxon>Bacteria</taxon>
        <taxon>Bacillati</taxon>
        <taxon>Bacillota</taxon>
        <taxon>Bacilli</taxon>
        <taxon>Bacillales</taxon>
        <taxon>Bacillaceae</taxon>
        <taxon>Cytobacillus</taxon>
    </lineage>
</organism>
<evidence type="ECO:0000256" key="1">
    <source>
        <dbReference type="SAM" id="Phobius"/>
    </source>
</evidence>
<keyword evidence="1" id="KW-0812">Transmembrane</keyword>
<protein>
    <submittedName>
        <fullName evidence="2">Uncharacterized protein</fullName>
    </submittedName>
</protein>
<keyword evidence="1" id="KW-1133">Transmembrane helix</keyword>
<dbReference type="OrthoDB" id="2456352at2"/>
<dbReference type="Proteomes" id="UP000215137">
    <property type="component" value="Chromosome"/>
</dbReference>
<keyword evidence="3" id="KW-1185">Reference proteome</keyword>
<feature type="transmembrane region" description="Helical" evidence="1">
    <location>
        <begin position="34"/>
        <end position="53"/>
    </location>
</feature>
<reference evidence="2 3" key="1">
    <citation type="submission" date="2017-08" db="EMBL/GenBank/DDBJ databases">
        <title>Complete Genome Sequence of Bacillus kochii Oregon-R-modENCODE STRAIN BDGP4, isolated from Drosophila melanogaster gut.</title>
        <authorList>
            <person name="Wan K.H."/>
            <person name="Yu C."/>
            <person name="Park S."/>
            <person name="Hammonds A.S."/>
            <person name="Booth B.W."/>
            <person name="Celniker S.E."/>
        </authorList>
    </citation>
    <scope>NUCLEOTIDE SEQUENCE [LARGE SCALE GENOMIC DNA]</scope>
    <source>
        <strain evidence="2 3">BDGP4</strain>
    </source>
</reference>
<dbReference type="AlphaFoldDB" id="A0A248TH72"/>
<dbReference type="KEGG" id="bko:CKF48_08920"/>